<evidence type="ECO:0000313" key="2">
    <source>
        <dbReference type="Proteomes" id="UP000031586"/>
    </source>
</evidence>
<gene>
    <name evidence="1" type="ORF">H735_10500</name>
</gene>
<dbReference type="Proteomes" id="UP000031586">
    <property type="component" value="Unassembled WGS sequence"/>
</dbReference>
<dbReference type="PATRIC" id="fig|1229493.5.peg.1189"/>
<organism evidence="1 2">
    <name type="scientific">Vibrio owensii CAIM 1854 = LMG 25443</name>
    <dbReference type="NCBI Taxonomy" id="1229493"/>
    <lineage>
        <taxon>Bacteria</taxon>
        <taxon>Pseudomonadati</taxon>
        <taxon>Pseudomonadota</taxon>
        <taxon>Gammaproteobacteria</taxon>
        <taxon>Vibrionales</taxon>
        <taxon>Vibrionaceae</taxon>
        <taxon>Vibrio</taxon>
    </lineage>
</organism>
<evidence type="ECO:0000313" key="1">
    <source>
        <dbReference type="EMBL" id="KIF53345.1"/>
    </source>
</evidence>
<reference evidence="1 2" key="1">
    <citation type="submission" date="2014-07" db="EMBL/GenBank/DDBJ databases">
        <title>Unique and conserved regions in Vibrio harveyi and related species in comparison with the shrimp pathogen Vibrio harveyi CAIM 1792.</title>
        <authorList>
            <person name="Espinoza-Valles I."/>
            <person name="Vora G."/>
            <person name="Leekitcharoenphon P."/>
            <person name="Ussery D."/>
            <person name="Hoj L."/>
            <person name="Gomez-Gil B."/>
        </authorList>
    </citation>
    <scope>NUCLEOTIDE SEQUENCE [LARGE SCALE GENOMIC DNA]</scope>
    <source>
        <strain evidence="2">CAIM 1854 / LMG 25443</strain>
    </source>
</reference>
<proteinExistence type="predicted"/>
<comment type="caution">
    <text evidence="1">The sequence shown here is derived from an EMBL/GenBank/DDBJ whole genome shotgun (WGS) entry which is preliminary data.</text>
</comment>
<sequence>MSQSHEVHSGITFDKSTQGLLPLADSTDNKYGQHMHNQPAFISNLESKFRQTNEKLRLELVYWRKQLNESCQELAMFNKEQKSVEDDLMWRFDTKSIDHKKGLSIQKQYLEEVVKHNRHMIEIREKEFRRVGGFICSLRADAYNHKIEMKSFNNESTTIDYHS</sequence>
<name>A0A0C1Z8S1_9VIBR</name>
<dbReference type="EMBL" id="JPRD01000015">
    <property type="protein sequence ID" value="KIF53345.1"/>
    <property type="molecule type" value="Genomic_DNA"/>
</dbReference>
<accession>A0A0C1Z8S1</accession>
<dbReference type="AlphaFoldDB" id="A0A0C1Z8S1"/>
<protein>
    <submittedName>
        <fullName evidence="1">Uncharacterized protein</fullName>
    </submittedName>
</protein>